<comment type="subcellular location">
    <subcellularLocation>
        <location evidence="6">Cytoplasm</location>
    </subcellularLocation>
    <text evidence="6">May associate with membranes.</text>
</comment>
<dbReference type="PANTHER" id="PTHR10229">
    <property type="entry name" value="GTP-BINDING PROTEIN HFLX"/>
    <property type="match status" value="1"/>
</dbReference>
<evidence type="ECO:0000256" key="1">
    <source>
        <dbReference type="ARBA" id="ARBA00022490"/>
    </source>
</evidence>
<keyword evidence="2 8" id="KW-0479">Metal-binding</keyword>
<evidence type="ECO:0000256" key="4">
    <source>
        <dbReference type="ARBA" id="ARBA00022842"/>
    </source>
</evidence>
<dbReference type="PROSITE" id="PS51705">
    <property type="entry name" value="G_HFLX"/>
    <property type="match status" value="1"/>
</dbReference>
<evidence type="ECO:0000256" key="5">
    <source>
        <dbReference type="ARBA" id="ARBA00023134"/>
    </source>
</evidence>
<dbReference type="InterPro" id="IPR027417">
    <property type="entry name" value="P-loop_NTPase"/>
</dbReference>
<protein>
    <recommendedName>
        <fullName evidence="6">GTPase HflX</fullName>
    </recommendedName>
    <alternativeName>
        <fullName evidence="6">GTP-binding protein HflX</fullName>
    </alternativeName>
</protein>
<proteinExistence type="inferred from homology"/>
<keyword evidence="3 6" id="KW-0547">Nucleotide-binding</keyword>
<dbReference type="Gene3D" id="3.40.50.11060">
    <property type="entry name" value="GTPase HflX, N-terminal domain"/>
    <property type="match status" value="1"/>
</dbReference>
<dbReference type="Pfam" id="PF01926">
    <property type="entry name" value="MMR_HSR1"/>
    <property type="match status" value="1"/>
</dbReference>
<dbReference type="GO" id="GO:0005737">
    <property type="term" value="C:cytoplasm"/>
    <property type="evidence" value="ECO:0007669"/>
    <property type="project" value="UniProtKB-SubCell"/>
</dbReference>
<comment type="similarity">
    <text evidence="6">Belongs to the TRAFAC class OBG-HflX-like GTPase superfamily. HflX GTPase family.</text>
</comment>
<keyword evidence="5 6" id="KW-0342">GTP-binding</keyword>
<sequence>MQSNQIQNKKAVLVGVEFPENRDFALDMEELFGLCQALSIECCTSISQSLAREDSATFIGSGKVEEVRAAVLFHEADLVIFQNALSPSQLHNLSKALSVEVLDRTQVILQIFAERARSKEAKMQVQYATLQYMLPRLVGLRENLSRQGGSGGAGLSNRGAGEKKIELDKRKIQEEMAFLRRECKKQEEVRRVKRQKREKSNIPRIALVGYTNAGKSSLMNAILDWSKEGQKEKVEEKDMLFATLDTTIRHVKGERGEEFLFADTVGFIRDLPPKLLDAFHSTLEEAIEADLILQVVDYSDPNYQKHMDSTLATLKKLEASHIPMLYVMNKCDKVLPLSELPKKRGDKLYISVKEGIGISELMEAVSEKASANLRPLSILLPYSEAAWENSIRKEGKILSLSYEEEGIQMELRLPEALYAKLQRFSFNK</sequence>
<dbReference type="InterPro" id="IPR032305">
    <property type="entry name" value="GTP-bd_M"/>
</dbReference>
<dbReference type="Gene3D" id="6.10.250.2860">
    <property type="match status" value="1"/>
</dbReference>
<dbReference type="Pfam" id="PF13167">
    <property type="entry name" value="GTP-bdg_N"/>
    <property type="match status" value="1"/>
</dbReference>
<keyword evidence="9" id="KW-0175">Coiled coil</keyword>
<feature type="binding site" evidence="7">
    <location>
        <begin position="241"/>
        <end position="245"/>
    </location>
    <ligand>
        <name>GTP</name>
        <dbReference type="ChEBI" id="CHEBI:37565"/>
    </ligand>
</feature>
<feature type="binding site" evidence="8">
    <location>
        <position position="216"/>
    </location>
    <ligand>
        <name>Mg(2+)</name>
        <dbReference type="ChEBI" id="CHEBI:18420"/>
    </ligand>
</feature>
<dbReference type="GO" id="GO:0043022">
    <property type="term" value="F:ribosome binding"/>
    <property type="evidence" value="ECO:0007669"/>
    <property type="project" value="TreeGrafter"/>
</dbReference>
<evidence type="ECO:0000259" key="10">
    <source>
        <dbReference type="PROSITE" id="PS51705"/>
    </source>
</evidence>
<evidence type="ECO:0000313" key="11">
    <source>
        <dbReference type="EMBL" id="MBF1273727.1"/>
    </source>
</evidence>
<dbReference type="EMBL" id="JABZRA010000237">
    <property type="protein sequence ID" value="MBF1273727.1"/>
    <property type="molecule type" value="Genomic_DNA"/>
</dbReference>
<evidence type="ECO:0000256" key="7">
    <source>
        <dbReference type="PIRSR" id="PIRSR006809-1"/>
    </source>
</evidence>
<evidence type="ECO:0000256" key="3">
    <source>
        <dbReference type="ARBA" id="ARBA00022741"/>
    </source>
</evidence>
<organism evidence="11 12">
    <name type="scientific">Oribacterium sinus</name>
    <dbReference type="NCBI Taxonomy" id="237576"/>
    <lineage>
        <taxon>Bacteria</taxon>
        <taxon>Bacillati</taxon>
        <taxon>Bacillota</taxon>
        <taxon>Clostridia</taxon>
        <taxon>Lachnospirales</taxon>
        <taxon>Lachnospiraceae</taxon>
        <taxon>Oribacterium</taxon>
    </lineage>
</organism>
<name>A0A930DL27_9FIRM</name>
<dbReference type="AlphaFoldDB" id="A0A930DL27"/>
<dbReference type="InterPro" id="IPR016496">
    <property type="entry name" value="GTPase_HflX"/>
</dbReference>
<comment type="subunit">
    <text evidence="6">Monomer. Associates with the 50S ribosomal subunit.</text>
</comment>
<dbReference type="SUPFAM" id="SSF52540">
    <property type="entry name" value="P-loop containing nucleoside triphosphate hydrolases"/>
    <property type="match status" value="1"/>
</dbReference>
<dbReference type="GO" id="GO:0046872">
    <property type="term" value="F:metal ion binding"/>
    <property type="evidence" value="ECO:0007669"/>
    <property type="project" value="UniProtKB-KW"/>
</dbReference>
<feature type="binding site" evidence="7">
    <location>
        <begin position="263"/>
        <end position="266"/>
    </location>
    <ligand>
        <name>GTP</name>
        <dbReference type="ChEBI" id="CHEBI:37565"/>
    </ligand>
</feature>
<comment type="function">
    <text evidence="6">GTPase that associates with the 50S ribosomal subunit and may have a role during protein synthesis or ribosome biogenesis.</text>
</comment>
<gene>
    <name evidence="6 11" type="primary">hflX</name>
    <name evidence="11" type="ORF">HXM90_10035</name>
</gene>
<keyword evidence="4 8" id="KW-0460">Magnesium</keyword>
<dbReference type="InterPro" id="IPR006073">
    <property type="entry name" value="GTP-bd"/>
</dbReference>
<dbReference type="Gene3D" id="3.40.50.300">
    <property type="entry name" value="P-loop containing nucleotide triphosphate hydrolases"/>
    <property type="match status" value="1"/>
</dbReference>
<dbReference type="PANTHER" id="PTHR10229:SF4">
    <property type="entry name" value="GTPASE HFLX"/>
    <property type="match status" value="1"/>
</dbReference>
<comment type="caution">
    <text evidence="11">The sequence shown here is derived from an EMBL/GenBank/DDBJ whole genome shotgun (WGS) entry which is preliminary data.</text>
</comment>
<evidence type="ECO:0000256" key="9">
    <source>
        <dbReference type="SAM" id="Coils"/>
    </source>
</evidence>
<reference evidence="11" key="1">
    <citation type="submission" date="2020-04" db="EMBL/GenBank/DDBJ databases">
        <title>Deep metagenomics examines the oral microbiome during advanced dental caries in children, revealing novel taxa and co-occurrences with host molecules.</title>
        <authorList>
            <person name="Baker J.L."/>
            <person name="Morton J.T."/>
            <person name="Dinis M."/>
            <person name="Alvarez R."/>
            <person name="Tran N.C."/>
            <person name="Knight R."/>
            <person name="Edlund A."/>
        </authorList>
    </citation>
    <scope>NUCLEOTIDE SEQUENCE</scope>
    <source>
        <strain evidence="11">JCVI_38_bin.19</strain>
    </source>
</reference>
<feature type="coiled-coil region" evidence="9">
    <location>
        <begin position="162"/>
        <end position="189"/>
    </location>
</feature>
<comment type="cofactor">
    <cofactor evidence="8">
        <name>Mg(2+)</name>
        <dbReference type="ChEBI" id="CHEBI:18420"/>
    </cofactor>
</comment>
<dbReference type="PIRSF" id="PIRSF006809">
    <property type="entry name" value="GTP-binding_hflX_prd"/>
    <property type="match status" value="1"/>
</dbReference>
<accession>A0A930DL27</accession>
<feature type="binding site" evidence="7">
    <location>
        <begin position="351"/>
        <end position="353"/>
    </location>
    <ligand>
        <name>GTP</name>
        <dbReference type="ChEBI" id="CHEBI:37565"/>
    </ligand>
</feature>
<evidence type="ECO:0000313" key="12">
    <source>
        <dbReference type="Proteomes" id="UP000775770"/>
    </source>
</evidence>
<dbReference type="NCBIfam" id="TIGR03156">
    <property type="entry name" value="GTP_HflX"/>
    <property type="match status" value="1"/>
</dbReference>
<feature type="binding site" evidence="7">
    <location>
        <begin position="329"/>
        <end position="332"/>
    </location>
    <ligand>
        <name>GTP</name>
        <dbReference type="ChEBI" id="CHEBI:37565"/>
    </ligand>
</feature>
<dbReference type="CDD" id="cd01878">
    <property type="entry name" value="HflX"/>
    <property type="match status" value="1"/>
</dbReference>
<feature type="binding site" evidence="7">
    <location>
        <begin position="209"/>
        <end position="216"/>
    </location>
    <ligand>
        <name>GTP</name>
        <dbReference type="ChEBI" id="CHEBI:37565"/>
    </ligand>
</feature>
<feature type="binding site" evidence="8">
    <location>
        <position position="243"/>
    </location>
    <ligand>
        <name>Mg(2+)</name>
        <dbReference type="ChEBI" id="CHEBI:18420"/>
    </ligand>
</feature>
<dbReference type="RefSeq" id="WP_304073612.1">
    <property type="nucleotide sequence ID" value="NZ_JABZRA010000237.1"/>
</dbReference>
<evidence type="ECO:0000256" key="6">
    <source>
        <dbReference type="HAMAP-Rule" id="MF_00900"/>
    </source>
</evidence>
<dbReference type="Proteomes" id="UP000775770">
    <property type="component" value="Unassembled WGS sequence"/>
</dbReference>
<dbReference type="HAMAP" id="MF_00900">
    <property type="entry name" value="GTPase_HflX"/>
    <property type="match status" value="1"/>
</dbReference>
<dbReference type="InterPro" id="IPR042108">
    <property type="entry name" value="GTPase_HflX_N_sf"/>
</dbReference>
<dbReference type="Pfam" id="PF16360">
    <property type="entry name" value="GTP-bdg_M"/>
    <property type="match status" value="1"/>
</dbReference>
<dbReference type="InterPro" id="IPR030394">
    <property type="entry name" value="G_HFLX_dom"/>
</dbReference>
<dbReference type="GO" id="GO:0005525">
    <property type="term" value="F:GTP binding"/>
    <property type="evidence" value="ECO:0007669"/>
    <property type="project" value="UniProtKB-UniRule"/>
</dbReference>
<dbReference type="FunFam" id="3.40.50.11060:FF:000001">
    <property type="entry name" value="GTPase HflX"/>
    <property type="match status" value="1"/>
</dbReference>
<keyword evidence="1 6" id="KW-0963">Cytoplasm</keyword>
<feature type="domain" description="Hflx-type G" evidence="10">
    <location>
        <begin position="203"/>
        <end position="373"/>
    </location>
</feature>
<dbReference type="GO" id="GO:0003924">
    <property type="term" value="F:GTPase activity"/>
    <property type="evidence" value="ECO:0007669"/>
    <property type="project" value="UniProtKB-UniRule"/>
</dbReference>
<evidence type="ECO:0000256" key="8">
    <source>
        <dbReference type="PIRSR" id="PIRSR006809-2"/>
    </source>
</evidence>
<evidence type="ECO:0000256" key="2">
    <source>
        <dbReference type="ARBA" id="ARBA00022723"/>
    </source>
</evidence>
<dbReference type="InterPro" id="IPR025121">
    <property type="entry name" value="GTPase_HflX_N"/>
</dbReference>